<dbReference type="InterPro" id="IPR024983">
    <property type="entry name" value="CHAT_dom"/>
</dbReference>
<dbReference type="PROSITE" id="PS50005">
    <property type="entry name" value="TPR"/>
    <property type="match status" value="7"/>
</dbReference>
<dbReference type="Pfam" id="PF12770">
    <property type="entry name" value="CHAT"/>
    <property type="match status" value="1"/>
</dbReference>
<feature type="non-terminal residue" evidence="3">
    <location>
        <position position="805"/>
    </location>
</feature>
<dbReference type="PANTHER" id="PTHR10098">
    <property type="entry name" value="RAPSYN-RELATED"/>
    <property type="match status" value="1"/>
</dbReference>
<dbReference type="RefSeq" id="WP_330486464.1">
    <property type="nucleotide sequence ID" value="NZ_JAZBJZ010000210.1"/>
</dbReference>
<reference evidence="3" key="1">
    <citation type="submission" date="2024-01" db="EMBL/GenBank/DDBJ databases">
        <title>Bank of Algae and Cyanobacteria of the Azores (BACA) strain genomes.</title>
        <authorList>
            <person name="Luz R."/>
            <person name="Cordeiro R."/>
            <person name="Fonseca A."/>
            <person name="Goncalves V."/>
        </authorList>
    </citation>
    <scope>NUCLEOTIDE SEQUENCE</scope>
    <source>
        <strain evidence="3">BACA0141</strain>
    </source>
</reference>
<proteinExistence type="predicted"/>
<dbReference type="Pfam" id="PF13424">
    <property type="entry name" value="TPR_12"/>
    <property type="match status" value="3"/>
</dbReference>
<feature type="repeat" description="TPR" evidence="1">
    <location>
        <begin position="343"/>
        <end position="376"/>
    </location>
</feature>
<accession>A0AAW9PWW3</accession>
<keyword evidence="4" id="KW-1185">Reference proteome</keyword>
<protein>
    <submittedName>
        <fullName evidence="3">Tetratricopeptide repeat protein</fullName>
    </submittedName>
</protein>
<comment type="caution">
    <text evidence="3">The sequence shown here is derived from an EMBL/GenBank/DDBJ whole genome shotgun (WGS) entry which is preliminary data.</text>
</comment>
<dbReference type="Pfam" id="PF13181">
    <property type="entry name" value="TPR_8"/>
    <property type="match status" value="1"/>
</dbReference>
<name>A0AAW9PWW3_9CYAN</name>
<dbReference type="InterPro" id="IPR011990">
    <property type="entry name" value="TPR-like_helical_dom_sf"/>
</dbReference>
<dbReference type="Pfam" id="PF13176">
    <property type="entry name" value="TPR_7"/>
    <property type="match status" value="2"/>
</dbReference>
<organism evidence="3 4">
    <name type="scientific">Tumidithrix elongata BACA0141</name>
    <dbReference type="NCBI Taxonomy" id="2716417"/>
    <lineage>
        <taxon>Bacteria</taxon>
        <taxon>Bacillati</taxon>
        <taxon>Cyanobacteriota</taxon>
        <taxon>Cyanophyceae</taxon>
        <taxon>Pseudanabaenales</taxon>
        <taxon>Pseudanabaenaceae</taxon>
        <taxon>Tumidithrix</taxon>
        <taxon>Tumidithrix elongata</taxon>
    </lineage>
</organism>
<dbReference type="SMART" id="SM00028">
    <property type="entry name" value="TPR"/>
    <property type="match status" value="10"/>
</dbReference>
<dbReference type="Pfam" id="PF13374">
    <property type="entry name" value="TPR_10"/>
    <property type="match status" value="1"/>
</dbReference>
<evidence type="ECO:0000313" key="3">
    <source>
        <dbReference type="EMBL" id="MEE3720024.1"/>
    </source>
</evidence>
<feature type="repeat" description="TPR" evidence="1">
    <location>
        <begin position="196"/>
        <end position="229"/>
    </location>
</feature>
<dbReference type="Gene3D" id="1.25.40.10">
    <property type="entry name" value="Tetratricopeptide repeat domain"/>
    <property type="match status" value="4"/>
</dbReference>
<gene>
    <name evidence="3" type="ORF">V2H45_25125</name>
</gene>
<evidence type="ECO:0000256" key="1">
    <source>
        <dbReference type="PROSITE-ProRule" id="PRU00339"/>
    </source>
</evidence>
<evidence type="ECO:0000259" key="2">
    <source>
        <dbReference type="Pfam" id="PF12770"/>
    </source>
</evidence>
<dbReference type="EMBL" id="JAZBJZ010000210">
    <property type="protein sequence ID" value="MEE3720024.1"/>
    <property type="molecule type" value="Genomic_DNA"/>
</dbReference>
<feature type="repeat" description="TPR" evidence="1">
    <location>
        <begin position="86"/>
        <end position="119"/>
    </location>
</feature>
<feature type="domain" description="CHAT" evidence="2">
    <location>
        <begin position="711"/>
        <end position="793"/>
    </location>
</feature>
<dbReference type="SUPFAM" id="SSF48452">
    <property type="entry name" value="TPR-like"/>
    <property type="match status" value="2"/>
</dbReference>
<evidence type="ECO:0000313" key="4">
    <source>
        <dbReference type="Proteomes" id="UP001333818"/>
    </source>
</evidence>
<feature type="repeat" description="TPR" evidence="1">
    <location>
        <begin position="383"/>
        <end position="416"/>
    </location>
</feature>
<dbReference type="AlphaFoldDB" id="A0AAW9PWW3"/>
<feature type="repeat" description="TPR" evidence="1">
    <location>
        <begin position="46"/>
        <end position="79"/>
    </location>
</feature>
<feature type="repeat" description="TPR" evidence="1">
    <location>
        <begin position="141"/>
        <end position="174"/>
    </location>
</feature>
<dbReference type="Proteomes" id="UP001333818">
    <property type="component" value="Unassembled WGS sequence"/>
</dbReference>
<dbReference type="InterPro" id="IPR019734">
    <property type="entry name" value="TPR_rpt"/>
</dbReference>
<keyword evidence="1" id="KW-0802">TPR repeat</keyword>
<sequence length="805" mass="91325">MRSRLKSFGLNSIATLAILLSPISFSAFYSQEPVFAQTRQDLKAEADKLIELGNQQVGKFDYNEALQSFQSALEIYRATNNRKGEASALKGFGSVYSSLKELQKGIEFYQQALAIYRQYSIVDCTSDLKKSDCIASRELESSTILSLGFTYRDLGQPKKSLELLQQALEIRQKNSASACTSDTKSKDCIASREREGFTLRGLGYSYLSLAYYQKAIETFQQSLAIDKELREFTCADDKKSFPCANTFGREGFSLRGLAMAYKSLGQHQKADAFSRQASELFKAEAEIRHWDDNLAMVYTNLGMPQKALEIYQKVLAFAKQESARACNPDPKSKECIDALRSEEYRLSDLGTAYRNLGQYQNAIEVYLQALVIEKQIGNNGWGGRIRASLGHAYSEIRQYQKAIDFYLQALASEKQNDSYIDNYLISLGDAYHNLGQYQNEIESYLKALAIEKQFGKREASGRSLSKIGDAFVKLKQPELAILYYKQSVNVSESIRKDIRGLGKENEKSYINTVADTYRNLADLLLKQDRILEAQQVLDLLKVQELSDYLKTVRGNDQTAKGTDLQRPEQTFIALGNELADLQKLDRLGKLDPVKQQRLAYLTSQESDRNQQFNAFLKSPEVQKQIEQLRRTEQAQNVDIEKFNRLRKSLAQAQNAALLYPLILDDRLELILITATTPPIRRTINIKREVLNTAIVEFRANLRDPSSFDVRKDGQKFYDWLIHPFDAELQQAKVQTIIYAPDGQLRYIPLAALYDGKQWLVEKYRINNITASSLTDFAPRPHNNPRVLAAAATNSQNIQVGDRSIP</sequence>
<feature type="repeat" description="TPR" evidence="1">
    <location>
        <begin position="421"/>
        <end position="454"/>
    </location>
</feature>